<dbReference type="PANTHER" id="PTHR16083">
    <property type="entry name" value="LEUCINE RICH REPEAT CONTAINING PROTEIN"/>
    <property type="match status" value="1"/>
</dbReference>
<feature type="domain" description="Disease resistance R13L4/SHOC-2-like LRR" evidence="4">
    <location>
        <begin position="124"/>
        <end position="217"/>
    </location>
</feature>
<dbReference type="AlphaFoldDB" id="Q0KIK3"/>
<organism evidence="5">
    <name type="scientific">Solanum demissum</name>
    <name type="common">Wild potato</name>
    <dbReference type="NCBI Taxonomy" id="50514"/>
    <lineage>
        <taxon>Eukaryota</taxon>
        <taxon>Viridiplantae</taxon>
        <taxon>Streptophyta</taxon>
        <taxon>Embryophyta</taxon>
        <taxon>Tracheophyta</taxon>
        <taxon>Spermatophyta</taxon>
        <taxon>Magnoliopsida</taxon>
        <taxon>eudicotyledons</taxon>
        <taxon>Gunneridae</taxon>
        <taxon>Pentapetalae</taxon>
        <taxon>asterids</taxon>
        <taxon>lamiids</taxon>
        <taxon>Solanales</taxon>
        <taxon>Solanaceae</taxon>
        <taxon>Solanoideae</taxon>
        <taxon>Solaneae</taxon>
        <taxon>Solanum</taxon>
    </lineage>
</organism>
<proteinExistence type="predicted"/>
<dbReference type="InterPro" id="IPR032675">
    <property type="entry name" value="LRR_dom_sf"/>
</dbReference>
<accession>Q0KIK3</accession>
<dbReference type="Pfam" id="PF23598">
    <property type="entry name" value="LRR_14"/>
    <property type="match status" value="1"/>
</dbReference>
<protein>
    <submittedName>
        <fullName evidence="5">Leucine Rich Repeat family protein</fullName>
    </submittedName>
</protein>
<evidence type="ECO:0000256" key="2">
    <source>
        <dbReference type="ARBA" id="ARBA00022737"/>
    </source>
</evidence>
<dbReference type="PANTHER" id="PTHR16083:SF52">
    <property type="entry name" value="TMV RESISTANCE PROTEIN N-LIKE"/>
    <property type="match status" value="1"/>
</dbReference>
<dbReference type="EMBL" id="AC151803">
    <property type="protein sequence ID" value="ABI34381.1"/>
    <property type="molecule type" value="Genomic_DNA"/>
</dbReference>
<evidence type="ECO:0000259" key="4">
    <source>
        <dbReference type="Pfam" id="PF23598"/>
    </source>
</evidence>
<name>Q0KIK3_SOLDE</name>
<dbReference type="InterPro" id="IPR045344">
    <property type="entry name" value="C-JID"/>
</dbReference>
<feature type="domain" description="C-JID" evidence="3">
    <location>
        <begin position="322"/>
        <end position="447"/>
    </location>
</feature>
<dbReference type="SUPFAM" id="SSF52058">
    <property type="entry name" value="L domain-like"/>
    <property type="match status" value="1"/>
</dbReference>
<reference evidence="5" key="3">
    <citation type="submission" date="2006-08" db="EMBL/GenBank/DDBJ databases">
        <authorList>
            <person name="Childs K."/>
        </authorList>
    </citation>
    <scope>NUCLEOTIDE SEQUENCE</scope>
</reference>
<evidence type="ECO:0000259" key="3">
    <source>
        <dbReference type="Pfam" id="PF20160"/>
    </source>
</evidence>
<dbReference type="Pfam" id="PF20160">
    <property type="entry name" value="C-JID"/>
    <property type="match status" value="1"/>
</dbReference>
<reference evidence="5" key="1">
    <citation type="submission" date="2004-10" db="EMBL/GenBank/DDBJ databases">
        <authorList>
            <person name="Buell R."/>
            <person name="Liu J."/>
            <person name="Childs K."/>
            <person name="Zaborsky J."/>
            <person name="Tallon L."/>
            <person name="Wirtz U."/>
            <person name="Wei F."/>
            <person name="Kuang H."/>
            <person name="Zhang P."/>
            <person name="Marano M."/>
            <person name="Baker B."/>
        </authorList>
    </citation>
    <scope>NUCLEOTIDE SEQUENCE</scope>
</reference>
<keyword evidence="2" id="KW-0677">Repeat</keyword>
<reference evidence="5" key="2">
    <citation type="submission" date="2004-10" db="EMBL/GenBank/DDBJ databases">
        <authorList>
            <person name="Ronning C.M."/>
        </authorList>
    </citation>
    <scope>NUCLEOTIDE SEQUENCE</scope>
</reference>
<dbReference type="InterPro" id="IPR055414">
    <property type="entry name" value="LRR_R13L4/SHOC2-like"/>
</dbReference>
<evidence type="ECO:0000313" key="5">
    <source>
        <dbReference type="EMBL" id="ABI34381.1"/>
    </source>
</evidence>
<gene>
    <name evidence="5" type="ORF">SDM1_55t00002</name>
</gene>
<keyword evidence="1" id="KW-0433">Leucine-rich repeat</keyword>
<evidence type="ECO:0000256" key="1">
    <source>
        <dbReference type="ARBA" id="ARBA00022614"/>
    </source>
</evidence>
<sequence>MSSLKGYRYSTFYLVFEHQYLPSLRKLDLSLSDSLVQTPDFTGMPNLEYLNLEYCRKLEEVHYSLAYCEKLIELNLNWCTNLGRFPWVNMKSLESMDLQYCNSLREFPEFAGAMKSELVILSANSGIRELPSSIQYLTHLTELDLSGMKNLEALPSSIVKLKGLVTLNVSYCSKIKSLPEEIGDLENLEGLDATFTLISRPPSSVVRLNKLKSLKFLSSSNFIDGRIPEDIGYLSSLKGLLLQGDNFEHLPQSIAQLGALRVLYLVNCKRLTQLPEFPPQLDTICADWHNDLICNSLFQNISSFQHDISASDSLSLRVFTSSGSNIPSWFHHQGMDKSVSVNLHENWYVSDNFLGFAVCYSGSLIENTAQLIISSEGMPCITQKLVLSKHSEYTYAKIQFFLVPFAGIWDTSNANGKTPNDYGHIMLSFPEKLKKCGLRLFYKDESELVETNEEPPTELSIGMRRIRYDDSEHHEEASCSYSKKQRS</sequence>
<dbReference type="Gene3D" id="3.80.10.10">
    <property type="entry name" value="Ribonuclease Inhibitor"/>
    <property type="match status" value="2"/>
</dbReference>